<feature type="repeat" description="ANK" evidence="3">
    <location>
        <begin position="527"/>
        <end position="559"/>
    </location>
</feature>
<dbReference type="SMART" id="SM00248">
    <property type="entry name" value="ANK"/>
    <property type="match status" value="11"/>
</dbReference>
<evidence type="ECO:0000313" key="4">
    <source>
        <dbReference type="EMBL" id="KAJ5464983.1"/>
    </source>
</evidence>
<keyword evidence="2 3" id="KW-0040">ANK repeat</keyword>
<evidence type="ECO:0000256" key="3">
    <source>
        <dbReference type="PROSITE-ProRule" id="PRU00023"/>
    </source>
</evidence>
<dbReference type="GeneID" id="81594306"/>
<dbReference type="PANTHER" id="PTHR24198">
    <property type="entry name" value="ANKYRIN REPEAT AND PROTEIN KINASE DOMAIN-CONTAINING PROTEIN"/>
    <property type="match status" value="1"/>
</dbReference>
<dbReference type="PROSITE" id="PS50297">
    <property type="entry name" value="ANK_REP_REGION"/>
    <property type="match status" value="5"/>
</dbReference>
<keyword evidence="1" id="KW-0677">Repeat</keyword>
<protein>
    <submittedName>
        <fullName evidence="4">Uncharacterized protein</fullName>
    </submittedName>
</protein>
<accession>A0AAD6G7L5</accession>
<dbReference type="Pfam" id="PF00023">
    <property type="entry name" value="Ank"/>
    <property type="match status" value="2"/>
</dbReference>
<keyword evidence="5" id="KW-1185">Reference proteome</keyword>
<feature type="repeat" description="ANK" evidence="3">
    <location>
        <begin position="493"/>
        <end position="526"/>
    </location>
</feature>
<evidence type="ECO:0000256" key="1">
    <source>
        <dbReference type="ARBA" id="ARBA00022737"/>
    </source>
</evidence>
<evidence type="ECO:0000313" key="5">
    <source>
        <dbReference type="Proteomes" id="UP001213681"/>
    </source>
</evidence>
<name>A0AAD6G7L5_9EURO</name>
<sequence length="579" mass="63514">MEQQPSHPLAAAAAEGKIAKVTELLKANQQHRKCLQDLALQYAAEGGHEKLVKILLKGGATIDIEIDTLRASLHVGHTIPAWCPPTAVHLAAKKGHHGIVKILLEHQRRIPLFPLLLREGRWMSALHESVAENDIAMTKLMLKNGVTVHYPDKCADCLSKDYGRLSGSCGNCGRCQGRTALHVAAEHGYEEMVRLLIRHGATYKSQAIFGTTPLHLAAQGGHDGVVLALLQHGWKPGKISYGTSPGLLAAQNGHKTTVDILGRHGGIAAIRSVEWEIYPLIKTGDAQALEILLPHANNIIDRHTLQHMFENAATSGESSTLLVLLKYAVTQNRLSWVDYFRVFYFAVEWCELNIVEELVDNCPWTQQERDKHIPVLLFQAGCSGHFDSALILLSWSGGSQLRSDYLRNVLFGAIKCGHLSLIDKLLMEGVDLHEGLPRMTNLNIDGCAHLTLHTAAMNIQKKTALHYAVQRATLETINLLLDRGAKIDGLDELGQTPLHSAARMAYRGSGIKLLLSHGVNVDMKDSQGRTPLHLAGIEGNDDIYKLLLDNGANPEAKDCTGWTASQRLAKAQARRLESN</sequence>
<organism evidence="4 5">
    <name type="scientific">Penicillium daleae</name>
    <dbReference type="NCBI Taxonomy" id="63821"/>
    <lineage>
        <taxon>Eukaryota</taxon>
        <taxon>Fungi</taxon>
        <taxon>Dikarya</taxon>
        <taxon>Ascomycota</taxon>
        <taxon>Pezizomycotina</taxon>
        <taxon>Eurotiomycetes</taxon>
        <taxon>Eurotiomycetidae</taxon>
        <taxon>Eurotiales</taxon>
        <taxon>Aspergillaceae</taxon>
        <taxon>Penicillium</taxon>
    </lineage>
</organism>
<dbReference type="EMBL" id="JAPVEA010000001">
    <property type="protein sequence ID" value="KAJ5464983.1"/>
    <property type="molecule type" value="Genomic_DNA"/>
</dbReference>
<reference evidence="4" key="2">
    <citation type="journal article" date="2023" name="IMA Fungus">
        <title>Comparative genomic study of the Penicillium genus elucidates a diverse pangenome and 15 lateral gene transfer events.</title>
        <authorList>
            <person name="Petersen C."/>
            <person name="Sorensen T."/>
            <person name="Nielsen M.R."/>
            <person name="Sondergaard T.E."/>
            <person name="Sorensen J.L."/>
            <person name="Fitzpatrick D.A."/>
            <person name="Frisvad J.C."/>
            <person name="Nielsen K.L."/>
        </authorList>
    </citation>
    <scope>NUCLEOTIDE SEQUENCE</scope>
    <source>
        <strain evidence="4">IBT 16125</strain>
    </source>
</reference>
<feature type="repeat" description="ANK" evidence="3">
    <location>
        <begin position="209"/>
        <end position="233"/>
    </location>
</feature>
<dbReference type="Pfam" id="PF12796">
    <property type="entry name" value="Ank_2"/>
    <property type="match status" value="2"/>
</dbReference>
<dbReference type="PROSITE" id="PS50088">
    <property type="entry name" value="ANK_REPEAT"/>
    <property type="match status" value="6"/>
</dbReference>
<feature type="repeat" description="ANK" evidence="3">
    <location>
        <begin position="460"/>
        <end position="492"/>
    </location>
</feature>
<evidence type="ECO:0000256" key="2">
    <source>
        <dbReference type="ARBA" id="ARBA00023043"/>
    </source>
</evidence>
<dbReference type="PRINTS" id="PR01415">
    <property type="entry name" value="ANKYRIN"/>
</dbReference>
<dbReference type="InterPro" id="IPR002110">
    <property type="entry name" value="Ankyrin_rpt"/>
</dbReference>
<dbReference type="Gene3D" id="1.25.40.20">
    <property type="entry name" value="Ankyrin repeat-containing domain"/>
    <property type="match status" value="3"/>
</dbReference>
<feature type="repeat" description="ANK" evidence="3">
    <location>
        <begin position="176"/>
        <end position="208"/>
    </location>
</feature>
<dbReference type="SUPFAM" id="SSF48403">
    <property type="entry name" value="Ankyrin repeat"/>
    <property type="match status" value="2"/>
</dbReference>
<comment type="caution">
    <text evidence="4">The sequence shown here is derived from an EMBL/GenBank/DDBJ whole genome shotgun (WGS) entry which is preliminary data.</text>
</comment>
<dbReference type="PANTHER" id="PTHR24198:SF165">
    <property type="entry name" value="ANKYRIN REPEAT-CONTAINING PROTEIN-RELATED"/>
    <property type="match status" value="1"/>
</dbReference>
<proteinExistence type="predicted"/>
<reference evidence="4" key="1">
    <citation type="submission" date="2022-12" db="EMBL/GenBank/DDBJ databases">
        <authorList>
            <person name="Petersen C."/>
        </authorList>
    </citation>
    <scope>NUCLEOTIDE SEQUENCE</scope>
    <source>
        <strain evidence="4">IBT 16125</strain>
    </source>
</reference>
<dbReference type="Proteomes" id="UP001213681">
    <property type="component" value="Unassembled WGS sequence"/>
</dbReference>
<gene>
    <name evidence="4" type="ORF">N7458_000669</name>
</gene>
<feature type="repeat" description="ANK" evidence="3">
    <location>
        <begin position="35"/>
        <end position="67"/>
    </location>
</feature>
<dbReference type="AlphaFoldDB" id="A0AAD6G7L5"/>
<dbReference type="RefSeq" id="XP_056771830.1">
    <property type="nucleotide sequence ID" value="XM_056904063.1"/>
</dbReference>
<dbReference type="InterPro" id="IPR036770">
    <property type="entry name" value="Ankyrin_rpt-contain_sf"/>
</dbReference>